<dbReference type="Proteomes" id="UP001266305">
    <property type="component" value="Unassembled WGS sequence"/>
</dbReference>
<evidence type="ECO:0000313" key="2">
    <source>
        <dbReference type="EMBL" id="KAK2114474.1"/>
    </source>
</evidence>
<comment type="caution">
    <text evidence="2">The sequence shown here is derived from an EMBL/GenBank/DDBJ whole genome shotgun (WGS) entry which is preliminary data.</text>
</comment>
<reference evidence="2 3" key="1">
    <citation type="submission" date="2023-05" db="EMBL/GenBank/DDBJ databases">
        <title>B98-5 Cell Line De Novo Hybrid Assembly: An Optical Mapping Approach.</title>
        <authorList>
            <person name="Kananen K."/>
            <person name="Auerbach J.A."/>
            <person name="Kautto E."/>
            <person name="Blachly J.S."/>
        </authorList>
    </citation>
    <scope>NUCLEOTIDE SEQUENCE [LARGE SCALE GENOMIC DNA]</scope>
    <source>
        <strain evidence="2">B95-8</strain>
        <tissue evidence="2">Cell line</tissue>
    </source>
</reference>
<protein>
    <recommendedName>
        <fullName evidence="1">SASH1/NUB1 homeodomain-like domain-containing protein</fullName>
    </recommendedName>
</protein>
<proteinExistence type="predicted"/>
<feature type="domain" description="SASH1/NUB1 homeodomain-like" evidence="1">
    <location>
        <begin position="3"/>
        <end position="42"/>
    </location>
</feature>
<dbReference type="EMBL" id="JASSZA010000004">
    <property type="protein sequence ID" value="KAK2114474.1"/>
    <property type="molecule type" value="Genomic_DNA"/>
</dbReference>
<dbReference type="InterPro" id="IPR058666">
    <property type="entry name" value="SASH1/NUB1_homeodomain"/>
</dbReference>
<gene>
    <name evidence="2" type="ORF">P7K49_008740</name>
</gene>
<evidence type="ECO:0000259" key="1">
    <source>
        <dbReference type="Pfam" id="PF26285"/>
    </source>
</evidence>
<organism evidence="2 3">
    <name type="scientific">Saguinus oedipus</name>
    <name type="common">Cotton-top tamarin</name>
    <name type="synonym">Oedipomidas oedipus</name>
    <dbReference type="NCBI Taxonomy" id="9490"/>
    <lineage>
        <taxon>Eukaryota</taxon>
        <taxon>Metazoa</taxon>
        <taxon>Chordata</taxon>
        <taxon>Craniata</taxon>
        <taxon>Vertebrata</taxon>
        <taxon>Euteleostomi</taxon>
        <taxon>Mammalia</taxon>
        <taxon>Eutheria</taxon>
        <taxon>Euarchontoglires</taxon>
        <taxon>Primates</taxon>
        <taxon>Haplorrhini</taxon>
        <taxon>Platyrrhini</taxon>
        <taxon>Cebidae</taxon>
        <taxon>Callitrichinae</taxon>
        <taxon>Saguinus</taxon>
    </lineage>
</organism>
<accession>A0ABQ9W081</accession>
<name>A0ABQ9W081_SAGOE</name>
<evidence type="ECO:0000313" key="3">
    <source>
        <dbReference type="Proteomes" id="UP001266305"/>
    </source>
</evidence>
<dbReference type="Pfam" id="PF26285">
    <property type="entry name" value="SASH1_Homeodomain"/>
    <property type="match status" value="1"/>
</dbReference>
<keyword evidence="3" id="KW-1185">Reference proteome</keyword>
<sequence>MADGSLGNIDDLAQQYADYYNTCFSDVCERMEELRKRRVSQDLEVNESLVGFFVASSDVLLCEEMIAANWQKTVRTTLNCSSQDSSWLGDGVTIIIPWCLGTLEGSFQVGEKACLSVG</sequence>